<dbReference type="SUPFAM" id="SSF103088">
    <property type="entry name" value="OmpA-like"/>
    <property type="match status" value="1"/>
</dbReference>
<dbReference type="CDD" id="cd07185">
    <property type="entry name" value="OmpA_C-like"/>
    <property type="match status" value="1"/>
</dbReference>
<evidence type="ECO:0000313" key="7">
    <source>
        <dbReference type="Proteomes" id="UP001207228"/>
    </source>
</evidence>
<accession>A0ABT3RL60</accession>
<dbReference type="PANTHER" id="PTHR30329">
    <property type="entry name" value="STATOR ELEMENT OF FLAGELLAR MOTOR COMPLEX"/>
    <property type="match status" value="1"/>
</dbReference>
<proteinExistence type="predicted"/>
<dbReference type="Gene3D" id="1.25.40.10">
    <property type="entry name" value="Tetratricopeptide repeat domain"/>
    <property type="match status" value="1"/>
</dbReference>
<evidence type="ECO:0000256" key="2">
    <source>
        <dbReference type="ARBA" id="ARBA00023136"/>
    </source>
</evidence>
<reference evidence="6 7" key="1">
    <citation type="submission" date="2022-11" db="EMBL/GenBank/DDBJ databases">
        <title>The characterization of three novel Bacteroidetes species and genomic analysis of their roles in tidal elemental geochemical cycles.</title>
        <authorList>
            <person name="Ma K.-J."/>
        </authorList>
    </citation>
    <scope>NUCLEOTIDE SEQUENCE [LARGE SCALE GENOMIC DNA]</scope>
    <source>
        <strain evidence="6 7">M82</strain>
    </source>
</reference>
<evidence type="ECO:0000256" key="4">
    <source>
        <dbReference type="PROSITE-ProRule" id="PRU00473"/>
    </source>
</evidence>
<dbReference type="Pfam" id="PF07676">
    <property type="entry name" value="PD40"/>
    <property type="match status" value="2"/>
</dbReference>
<evidence type="ECO:0000313" key="6">
    <source>
        <dbReference type="EMBL" id="MCX2742027.1"/>
    </source>
</evidence>
<dbReference type="PRINTS" id="PR01021">
    <property type="entry name" value="OMPADOMAIN"/>
</dbReference>
<organism evidence="6 7">
    <name type="scientific">Pontibacter anaerobius</name>
    <dbReference type="NCBI Taxonomy" id="2993940"/>
    <lineage>
        <taxon>Bacteria</taxon>
        <taxon>Pseudomonadati</taxon>
        <taxon>Bacteroidota</taxon>
        <taxon>Cytophagia</taxon>
        <taxon>Cytophagales</taxon>
        <taxon>Hymenobacteraceae</taxon>
        <taxon>Pontibacter</taxon>
    </lineage>
</organism>
<comment type="subcellular location">
    <subcellularLocation>
        <location evidence="1">Cell outer membrane</location>
    </subcellularLocation>
</comment>
<dbReference type="SUPFAM" id="SSF48452">
    <property type="entry name" value="TPR-like"/>
    <property type="match status" value="1"/>
</dbReference>
<comment type="caution">
    <text evidence="6">The sequence shown here is derived from an EMBL/GenBank/DDBJ whole genome shotgun (WGS) entry which is preliminary data.</text>
</comment>
<protein>
    <submittedName>
        <fullName evidence="6">OmpA family protein</fullName>
    </submittedName>
</protein>
<gene>
    <name evidence="6" type="ORF">OO017_18865</name>
</gene>
<evidence type="ECO:0000256" key="1">
    <source>
        <dbReference type="ARBA" id="ARBA00004442"/>
    </source>
</evidence>
<dbReference type="PROSITE" id="PS51123">
    <property type="entry name" value="OMPA_2"/>
    <property type="match status" value="1"/>
</dbReference>
<dbReference type="PANTHER" id="PTHR30329:SF21">
    <property type="entry name" value="LIPOPROTEIN YIAD-RELATED"/>
    <property type="match status" value="1"/>
</dbReference>
<dbReference type="InterPro" id="IPR050330">
    <property type="entry name" value="Bact_OuterMem_StrucFunc"/>
</dbReference>
<dbReference type="InterPro" id="IPR036737">
    <property type="entry name" value="OmpA-like_sf"/>
</dbReference>
<keyword evidence="7" id="KW-1185">Reference proteome</keyword>
<sequence>MNFKNIPFYLITAAVLGFTPVAQGQSSLRKADKLYDNYEFALALPLYKEAILKRKPELPTVERIATAYRLTRQNREAEVWYGKVVSMPGRPPMNLYYYAEALRSNGKYIEAKEQYMQWGEEMPEYAERAQQLMEATDKSIRLMKQPAVAEVTQLTTLNAAGASDFSPMMYGSNGIIFTSDRGVRKDGKDAKVYGWTGRPYLQLFVAQEVGEGTYGSPQPLQEVVNADYHNATASAAKDGGKLYFTRTKMVPALSNVNADPTSWAEKNENQNLVNRLEIYAAEKKGGAWSNIEPFVYNKVEEYSVGHPAVSADGQVLYFVSDMPGGFGDTDIYYSTRQPNGGWSEPVNAGAVVNTSGRESFPYVDANGKLYFASEGHPGMGGMDIFSAEGGLGNWRDVKNLGYPINTPQNDYGIMFTEPGVRGLLSSNRDSQNGTEDIYAFKVLQKPVVLAITTLGRYQNNKKKTVQEPLPQTRIMISQKNSKDSTVVITDEKAQSYADARAGNAYTFTGSKIGFLKMESAIEVPTTASDTVQVALIFDKNEVEKAIVLENIYYDLDKADIRPDAAKELDKLVTLLKNNPSVEIEMGSHTDSRESHQYNQQLSERRAQAAVDYLVSKGIERNRLTAKGYGKTRLVNKCADGVECPEAEHQKNRRTEFMIKKN</sequence>
<evidence type="ECO:0000259" key="5">
    <source>
        <dbReference type="PROSITE" id="PS51123"/>
    </source>
</evidence>
<keyword evidence="3" id="KW-0998">Cell outer membrane</keyword>
<dbReference type="Gene3D" id="3.30.1330.60">
    <property type="entry name" value="OmpA-like domain"/>
    <property type="match status" value="1"/>
</dbReference>
<dbReference type="Pfam" id="PF00691">
    <property type="entry name" value="OmpA"/>
    <property type="match status" value="1"/>
</dbReference>
<dbReference type="Proteomes" id="UP001207228">
    <property type="component" value="Unassembled WGS sequence"/>
</dbReference>
<keyword evidence="2 4" id="KW-0472">Membrane</keyword>
<dbReference type="RefSeq" id="WP_266054262.1">
    <property type="nucleotide sequence ID" value="NZ_JAPFQO010000015.1"/>
</dbReference>
<name>A0ABT3RL60_9BACT</name>
<evidence type="ECO:0000256" key="3">
    <source>
        <dbReference type="ARBA" id="ARBA00023237"/>
    </source>
</evidence>
<feature type="domain" description="OmpA-like" evidence="5">
    <location>
        <begin position="541"/>
        <end position="661"/>
    </location>
</feature>
<dbReference type="InterPro" id="IPR006665">
    <property type="entry name" value="OmpA-like"/>
</dbReference>
<dbReference type="EMBL" id="JAPFQO010000015">
    <property type="protein sequence ID" value="MCX2742027.1"/>
    <property type="molecule type" value="Genomic_DNA"/>
</dbReference>
<dbReference type="InterPro" id="IPR011990">
    <property type="entry name" value="TPR-like_helical_dom_sf"/>
</dbReference>
<dbReference type="InterPro" id="IPR011659">
    <property type="entry name" value="WD40"/>
</dbReference>
<dbReference type="InterPro" id="IPR006664">
    <property type="entry name" value="OMP_bac"/>
</dbReference>
<dbReference type="SUPFAM" id="SSF82171">
    <property type="entry name" value="DPP6 N-terminal domain-like"/>
    <property type="match status" value="1"/>
</dbReference>